<name>A0A516GHM6_9LACT</name>
<accession>A0A516GHM6</accession>
<reference evidence="1 2" key="1">
    <citation type="submission" date="2019-07" db="EMBL/GenBank/DDBJ databases">
        <title>Genome assembly of a nasal isolate of Dolosigranulum pigrum from a chronic sinusitis patient.</title>
        <authorList>
            <person name="Baig S."/>
            <person name="Overballe-Petersen S."/>
            <person name="Kaspar U."/>
            <person name="Rendboe A."/>
            <person name="de Man T."/>
            <person name="Liu C."/>
            <person name="Price L.B."/>
            <person name="Stegger M."/>
            <person name="Becker K."/>
            <person name="Skytt Andersen P."/>
        </authorList>
    </citation>
    <scope>NUCLEOTIDE SEQUENCE [LARGE SCALE GENOMIC DNA]</scope>
    <source>
        <strain evidence="1 2">83VPs-KB5</strain>
    </source>
</reference>
<dbReference type="EMBL" id="CP041626">
    <property type="protein sequence ID" value="QDO91034.1"/>
    <property type="molecule type" value="Genomic_DNA"/>
</dbReference>
<organism evidence="1 2">
    <name type="scientific">Dolosigranulum pigrum</name>
    <dbReference type="NCBI Taxonomy" id="29394"/>
    <lineage>
        <taxon>Bacteria</taxon>
        <taxon>Bacillati</taxon>
        <taxon>Bacillota</taxon>
        <taxon>Bacilli</taxon>
        <taxon>Lactobacillales</taxon>
        <taxon>Carnobacteriaceae</taxon>
        <taxon>Dolosigranulum</taxon>
    </lineage>
</organism>
<evidence type="ECO:0000313" key="2">
    <source>
        <dbReference type="Proteomes" id="UP000315953"/>
    </source>
</evidence>
<dbReference type="Proteomes" id="UP000315953">
    <property type="component" value="Chromosome"/>
</dbReference>
<gene>
    <name evidence="1" type="ORF">FNV33_02835</name>
</gene>
<evidence type="ECO:0000313" key="1">
    <source>
        <dbReference type="EMBL" id="QDO91034.1"/>
    </source>
</evidence>
<dbReference type="KEGG" id="dpm:FNV33_02835"/>
<proteinExistence type="predicted"/>
<dbReference type="RefSeq" id="WP_143333198.1">
    <property type="nucleotide sequence ID" value="NZ_CP041626.1"/>
</dbReference>
<protein>
    <submittedName>
        <fullName evidence="1">Uncharacterized protein</fullName>
    </submittedName>
</protein>
<dbReference type="AlphaFoldDB" id="A0A516GHM6"/>
<sequence length="64" mass="7404">MIKLQTIEITDFKQRKHKRKRLQARCEAETIQKALNAVKAKEMAIEKVSNLKKTATKVTLGHTR</sequence>